<accession>A0AAD5WV85</accession>
<dbReference type="Proteomes" id="UP001201980">
    <property type="component" value="Unassembled WGS sequence"/>
</dbReference>
<keyword evidence="3" id="KW-1185">Reference proteome</keyword>
<sequence>MAFFAGLTTASSRKTVIISVIILVQIWAFKFLIPAGTFSNTIEHRPQGLHTSTKKGPWNDTDRPLVTYAYHETDVARENLKFFVEKALHGAADFIFIINGETNATALIPTDLPNVRVVKRPNRCFDLGGIGEVLRKDNLWKNYKRFITMNASLRGPFWPIWSLDRCWTDVFLDKITDRVKLVGSSVNCRPRPHVQSMIFATDAEGMAILVDKRKSLQGGLDDNFGKKEDPVAFGACYETMHAAIHAEVGSTSLLRNHGYEVDAMLGALHAYDNIDEYCAGEKDAGHDVYFNNRYYGFNIHPYEVVFFKANRHVDPEMLEHLTRWHLSRTDSSWDSCKQ</sequence>
<keyword evidence="1" id="KW-0472">Membrane</keyword>
<dbReference type="EMBL" id="JAKWBI020000008">
    <property type="protein sequence ID" value="KAJ2906832.1"/>
    <property type="molecule type" value="Genomic_DNA"/>
</dbReference>
<protein>
    <submittedName>
        <fullName evidence="2">Uncharacterized protein</fullName>
    </submittedName>
</protein>
<evidence type="ECO:0000256" key="1">
    <source>
        <dbReference type="SAM" id="Phobius"/>
    </source>
</evidence>
<dbReference type="AlphaFoldDB" id="A0AAD5WV85"/>
<evidence type="ECO:0000313" key="3">
    <source>
        <dbReference type="Proteomes" id="UP001201980"/>
    </source>
</evidence>
<comment type="caution">
    <text evidence="2">The sequence shown here is derived from an EMBL/GenBank/DDBJ whole genome shotgun (WGS) entry which is preliminary data.</text>
</comment>
<evidence type="ECO:0000313" key="2">
    <source>
        <dbReference type="EMBL" id="KAJ2906832.1"/>
    </source>
</evidence>
<proteinExistence type="predicted"/>
<keyword evidence="1" id="KW-1133">Transmembrane helix</keyword>
<reference evidence="2" key="1">
    <citation type="submission" date="2022-07" db="EMBL/GenBank/DDBJ databases">
        <title>Draft genome sequence of Zalerion maritima ATCC 34329, a (micro)plastics degrading marine fungus.</title>
        <authorList>
            <person name="Paco A."/>
            <person name="Goncalves M.F.M."/>
            <person name="Rocha-Santos T.A.P."/>
            <person name="Alves A."/>
        </authorList>
    </citation>
    <scope>NUCLEOTIDE SEQUENCE</scope>
    <source>
        <strain evidence="2">ATCC 34329</strain>
    </source>
</reference>
<name>A0AAD5WV85_9PEZI</name>
<organism evidence="2 3">
    <name type="scientific">Zalerion maritima</name>
    <dbReference type="NCBI Taxonomy" id="339359"/>
    <lineage>
        <taxon>Eukaryota</taxon>
        <taxon>Fungi</taxon>
        <taxon>Dikarya</taxon>
        <taxon>Ascomycota</taxon>
        <taxon>Pezizomycotina</taxon>
        <taxon>Sordariomycetes</taxon>
        <taxon>Lulworthiomycetidae</taxon>
        <taxon>Lulworthiales</taxon>
        <taxon>Lulworthiaceae</taxon>
        <taxon>Zalerion</taxon>
    </lineage>
</organism>
<keyword evidence="1" id="KW-0812">Transmembrane</keyword>
<feature type="transmembrane region" description="Helical" evidence="1">
    <location>
        <begin position="15"/>
        <end position="33"/>
    </location>
</feature>
<gene>
    <name evidence="2" type="ORF">MKZ38_010330</name>
</gene>